<protein>
    <recommendedName>
        <fullName evidence="6">Phosphoenolpyruvate synthase</fullName>
        <ecNumber evidence="5">2.7.9.2</ecNumber>
    </recommendedName>
    <alternativeName>
        <fullName evidence="13">Pyruvate, water dikinase</fullName>
    </alternativeName>
</protein>
<evidence type="ECO:0000256" key="13">
    <source>
        <dbReference type="ARBA" id="ARBA00033470"/>
    </source>
</evidence>
<evidence type="ECO:0000256" key="4">
    <source>
        <dbReference type="ARBA" id="ARBA00007837"/>
    </source>
</evidence>
<evidence type="ECO:0000313" key="18">
    <source>
        <dbReference type="EMBL" id="QGY40304.1"/>
    </source>
</evidence>
<evidence type="ECO:0000256" key="14">
    <source>
        <dbReference type="ARBA" id="ARBA00047700"/>
    </source>
</evidence>
<dbReference type="KEGG" id="psel:GM415_09260"/>
<evidence type="ECO:0000256" key="9">
    <source>
        <dbReference type="ARBA" id="ARBA00022741"/>
    </source>
</evidence>
<evidence type="ECO:0000259" key="16">
    <source>
        <dbReference type="Pfam" id="PF00391"/>
    </source>
</evidence>
<dbReference type="InterPro" id="IPR002192">
    <property type="entry name" value="PPDK_AMP/ATP-bd"/>
</dbReference>
<dbReference type="PANTHER" id="PTHR43030:SF1">
    <property type="entry name" value="PHOSPHOENOLPYRUVATE SYNTHASE"/>
    <property type="match status" value="1"/>
</dbReference>
<comment type="function">
    <text evidence="2">Catalyzes the phosphorylation of pyruvate to phosphoenolpyruvate.</text>
</comment>
<dbReference type="EMBL" id="CP046400">
    <property type="protein sequence ID" value="QGY40304.1"/>
    <property type="molecule type" value="Genomic_DNA"/>
</dbReference>
<dbReference type="SUPFAM" id="SSF56059">
    <property type="entry name" value="Glutathione synthetase ATP-binding domain-like"/>
    <property type="match status" value="1"/>
</dbReference>
<comment type="cofactor">
    <cofactor evidence="1">
        <name>Mg(2+)</name>
        <dbReference type="ChEBI" id="CHEBI:18420"/>
    </cofactor>
</comment>
<evidence type="ECO:0000256" key="5">
    <source>
        <dbReference type="ARBA" id="ARBA00011996"/>
    </source>
</evidence>
<feature type="domain" description="PEP-utilising enzyme mobile" evidence="16">
    <location>
        <begin position="513"/>
        <end position="579"/>
    </location>
</feature>
<keyword evidence="18" id="KW-0670">Pyruvate</keyword>
<evidence type="ECO:0000313" key="19">
    <source>
        <dbReference type="Proteomes" id="UP000428328"/>
    </source>
</evidence>
<comment type="pathway">
    <text evidence="3">Carbohydrate biosynthesis; gluconeogenesis.</text>
</comment>
<feature type="domain" description="Pyruvate phosphate dikinase AMP/ATP-binding" evidence="17">
    <location>
        <begin position="162"/>
        <end position="459"/>
    </location>
</feature>
<sequence length="892" mass="96059">MNSISRSWTRSAPGSAHKGSPRPRESKMKQALKTLFNCIRRSPEGRSEAAQRFLAKSENFRLLLAANNTALETMAEMSEEARSECAFGIAHVKAQSLKAATGVRQMIERLCLMSPGKYEALRDVFNAIVREMDQSISGPTAPTPGPLVIGLDRVRAEDLAETGSKVALLGEIRAALGVTVPKGFSITASAFRLFMERTGLGDEISRLIQIHDGRDLEELRALEEAIRAAIDMTPIPSEIKEAIQTQCERLGKVRLAVRSSALGEDSAGASFAGQFRSELGVRPDRVMEAYRSVVASLYSATAMTYMLNRGLREDETAMAVGCMEMVDAVAGGVIYTRSPMGAGDDITVIAVSGLPCAAVDGSSQADSWTVDRKTLSIRDREIAEKCVRYVAVGGSRVRKEKLYGEKSVAPAIGDETAVRLATLAKRIETYFRHPQDIEWALSRNDRIVILQCRPLTLERAPDLHGEEETGAAPPPAWDGDLPFALLTDAVTACPGAAAGYVFLVDSTEDMFAFPEGGVLLARYAKPMLSALLPRASALVAEHGSPVGHLANVAREFGIPALIGAPDAVERLSGVGTVTVGNGAVYLGRRQGVLDRAPARRARRASEVAMALERVLAHIVPLNLTDPESPDFRPEKCASLHDITRFCHEKGVAEMFAKGCGPTANARKLEDGRVMRYWLVDIGGGTADPDGSGVIRLEDIRSNAMRAVWHGMTAVKWQGPPPPSAEGFLSVLTSAAGNPALAAGARNPMGDRNYFIVGAHYCNLQSRFGFHFCTVEGFAGDDPGGNYALFQFKGGGADMARRHARARLVAGVMEKRGFLAEVHDDALYARLEGASRQGTEQALAMIGYLLMHTRQTDMAMGGSEAAARYAEQYERDIEAVLASLPEHGEGARS</sequence>
<keyword evidence="8" id="KW-0479">Metal-binding</keyword>
<dbReference type="EC" id="2.7.9.2" evidence="5"/>
<feature type="region of interest" description="Disordered" evidence="15">
    <location>
        <begin position="1"/>
        <end position="27"/>
    </location>
</feature>
<evidence type="ECO:0000256" key="6">
    <source>
        <dbReference type="ARBA" id="ARBA00021623"/>
    </source>
</evidence>
<evidence type="ECO:0000256" key="3">
    <source>
        <dbReference type="ARBA" id="ARBA00004742"/>
    </source>
</evidence>
<gene>
    <name evidence="18" type="ORF">GM415_09260</name>
</gene>
<evidence type="ECO:0000259" key="17">
    <source>
        <dbReference type="Pfam" id="PF01326"/>
    </source>
</evidence>
<dbReference type="InterPro" id="IPR013815">
    <property type="entry name" value="ATP_grasp_subdomain_1"/>
</dbReference>
<dbReference type="SUPFAM" id="SSF52009">
    <property type="entry name" value="Phosphohistidine domain"/>
    <property type="match status" value="1"/>
</dbReference>
<comment type="catalytic activity">
    <reaction evidence="14">
        <text>pyruvate + ATP + H2O = phosphoenolpyruvate + AMP + phosphate + 2 H(+)</text>
        <dbReference type="Rhea" id="RHEA:11364"/>
        <dbReference type="ChEBI" id="CHEBI:15361"/>
        <dbReference type="ChEBI" id="CHEBI:15377"/>
        <dbReference type="ChEBI" id="CHEBI:15378"/>
        <dbReference type="ChEBI" id="CHEBI:30616"/>
        <dbReference type="ChEBI" id="CHEBI:43474"/>
        <dbReference type="ChEBI" id="CHEBI:58702"/>
        <dbReference type="ChEBI" id="CHEBI:456215"/>
        <dbReference type="EC" id="2.7.9.2"/>
    </reaction>
</comment>
<dbReference type="GO" id="GO:0046872">
    <property type="term" value="F:metal ion binding"/>
    <property type="evidence" value="ECO:0007669"/>
    <property type="project" value="UniProtKB-KW"/>
</dbReference>
<keyword evidence="9" id="KW-0547">Nucleotide-binding</keyword>
<dbReference type="GO" id="GO:0008986">
    <property type="term" value="F:pyruvate, water dikinase activity"/>
    <property type="evidence" value="ECO:0007669"/>
    <property type="project" value="UniProtKB-EC"/>
</dbReference>
<evidence type="ECO:0000256" key="12">
    <source>
        <dbReference type="ARBA" id="ARBA00022842"/>
    </source>
</evidence>
<evidence type="ECO:0000256" key="8">
    <source>
        <dbReference type="ARBA" id="ARBA00022723"/>
    </source>
</evidence>
<dbReference type="Proteomes" id="UP000428328">
    <property type="component" value="Chromosome"/>
</dbReference>
<keyword evidence="7" id="KW-0808">Transferase</keyword>
<evidence type="ECO:0000256" key="15">
    <source>
        <dbReference type="SAM" id="MobiDB-lite"/>
    </source>
</evidence>
<dbReference type="InterPro" id="IPR008279">
    <property type="entry name" value="PEP-util_enz_mobile_dom"/>
</dbReference>
<reference evidence="18 19" key="1">
    <citation type="submission" date="2019-11" db="EMBL/GenBank/DDBJ databases">
        <authorList>
            <person name="Zheng R.K."/>
            <person name="Sun C.M."/>
        </authorList>
    </citation>
    <scope>NUCLEOTIDE SEQUENCE [LARGE SCALE GENOMIC DNA]</scope>
    <source>
        <strain evidence="18 19">SRB007</strain>
    </source>
</reference>
<keyword evidence="12" id="KW-0460">Magnesium</keyword>
<dbReference type="Gene3D" id="3.30.470.20">
    <property type="entry name" value="ATP-grasp fold, B domain"/>
    <property type="match status" value="1"/>
</dbReference>
<dbReference type="AlphaFoldDB" id="A0A6I6JRR6"/>
<dbReference type="GO" id="GO:0005524">
    <property type="term" value="F:ATP binding"/>
    <property type="evidence" value="ECO:0007669"/>
    <property type="project" value="UniProtKB-KW"/>
</dbReference>
<keyword evidence="10" id="KW-0418">Kinase</keyword>
<evidence type="ECO:0000256" key="2">
    <source>
        <dbReference type="ARBA" id="ARBA00002988"/>
    </source>
</evidence>
<dbReference type="InterPro" id="IPR036637">
    <property type="entry name" value="Phosphohistidine_dom_sf"/>
</dbReference>
<evidence type="ECO:0000256" key="1">
    <source>
        <dbReference type="ARBA" id="ARBA00001946"/>
    </source>
</evidence>
<dbReference type="PANTHER" id="PTHR43030">
    <property type="entry name" value="PHOSPHOENOLPYRUVATE SYNTHASE"/>
    <property type="match status" value="1"/>
</dbReference>
<dbReference type="UniPathway" id="UPA00138"/>
<organism evidence="18 19">
    <name type="scientific">Pseudodesulfovibrio cashew</name>
    <dbReference type="NCBI Taxonomy" id="2678688"/>
    <lineage>
        <taxon>Bacteria</taxon>
        <taxon>Pseudomonadati</taxon>
        <taxon>Thermodesulfobacteriota</taxon>
        <taxon>Desulfovibrionia</taxon>
        <taxon>Desulfovibrionales</taxon>
        <taxon>Desulfovibrionaceae</taxon>
    </lineage>
</organism>
<keyword evidence="11" id="KW-0067">ATP-binding</keyword>
<dbReference type="Pfam" id="PF01326">
    <property type="entry name" value="PPDK_N"/>
    <property type="match status" value="1"/>
</dbReference>
<dbReference type="InterPro" id="IPR006319">
    <property type="entry name" value="PEP_synth"/>
</dbReference>
<dbReference type="Pfam" id="PF00391">
    <property type="entry name" value="PEP-utilizers"/>
    <property type="match status" value="1"/>
</dbReference>
<dbReference type="Gene3D" id="3.50.30.10">
    <property type="entry name" value="Phosphohistidine domain"/>
    <property type="match status" value="1"/>
</dbReference>
<evidence type="ECO:0000256" key="10">
    <source>
        <dbReference type="ARBA" id="ARBA00022777"/>
    </source>
</evidence>
<keyword evidence="19" id="KW-1185">Reference proteome</keyword>
<name>A0A6I6JRR6_9BACT</name>
<accession>A0A6I6JRR6</accession>
<dbReference type="Gene3D" id="3.30.1490.20">
    <property type="entry name" value="ATP-grasp fold, A domain"/>
    <property type="match status" value="1"/>
</dbReference>
<feature type="compositionally biased region" description="Polar residues" evidence="15">
    <location>
        <begin position="1"/>
        <end position="12"/>
    </location>
</feature>
<evidence type="ECO:0000256" key="7">
    <source>
        <dbReference type="ARBA" id="ARBA00022679"/>
    </source>
</evidence>
<dbReference type="GO" id="GO:0006094">
    <property type="term" value="P:gluconeogenesis"/>
    <property type="evidence" value="ECO:0007669"/>
    <property type="project" value="UniProtKB-UniPathway"/>
</dbReference>
<evidence type="ECO:0000256" key="11">
    <source>
        <dbReference type="ARBA" id="ARBA00022840"/>
    </source>
</evidence>
<proteinExistence type="inferred from homology"/>
<comment type="similarity">
    <text evidence="4">Belongs to the PEP-utilizing enzyme family.</text>
</comment>